<dbReference type="Pfam" id="PF13361">
    <property type="entry name" value="UvrD_C"/>
    <property type="match status" value="1"/>
</dbReference>
<keyword evidence="7" id="KW-0413">Isomerase</keyword>
<dbReference type="InterPro" id="IPR014016">
    <property type="entry name" value="UvrD-like_ATP-bd"/>
</dbReference>
<dbReference type="EMBL" id="JACRTG010000031">
    <property type="protein sequence ID" value="MBC8589216.1"/>
    <property type="molecule type" value="Genomic_DNA"/>
</dbReference>
<dbReference type="InterPro" id="IPR027417">
    <property type="entry name" value="P-loop_NTPase"/>
</dbReference>
<dbReference type="GO" id="GO:0000725">
    <property type="term" value="P:recombinational repair"/>
    <property type="evidence" value="ECO:0007669"/>
    <property type="project" value="TreeGrafter"/>
</dbReference>
<reference evidence="14" key="1">
    <citation type="submission" date="2020-08" db="EMBL/GenBank/DDBJ databases">
        <title>Genome public.</title>
        <authorList>
            <person name="Liu C."/>
            <person name="Sun Q."/>
        </authorList>
    </citation>
    <scope>NUCLEOTIDE SEQUENCE</scope>
    <source>
        <strain evidence="14">BX21</strain>
    </source>
</reference>
<dbReference type="AlphaFoldDB" id="A0A926IL56"/>
<dbReference type="InterPro" id="IPR000212">
    <property type="entry name" value="DNA_helicase_UvrD/REP"/>
</dbReference>
<evidence type="ECO:0000259" key="12">
    <source>
        <dbReference type="PROSITE" id="PS51198"/>
    </source>
</evidence>
<dbReference type="Gene3D" id="3.40.50.300">
    <property type="entry name" value="P-loop containing nucleotide triphosphate hydrolases"/>
    <property type="match status" value="2"/>
</dbReference>
<evidence type="ECO:0000259" key="13">
    <source>
        <dbReference type="PROSITE" id="PS51217"/>
    </source>
</evidence>
<dbReference type="GO" id="GO:0005829">
    <property type="term" value="C:cytosol"/>
    <property type="evidence" value="ECO:0007669"/>
    <property type="project" value="TreeGrafter"/>
</dbReference>
<dbReference type="EC" id="5.6.2.4" evidence="9"/>
<evidence type="ECO:0000256" key="1">
    <source>
        <dbReference type="ARBA" id="ARBA00009922"/>
    </source>
</evidence>
<evidence type="ECO:0000256" key="4">
    <source>
        <dbReference type="ARBA" id="ARBA00022806"/>
    </source>
</evidence>
<evidence type="ECO:0000256" key="6">
    <source>
        <dbReference type="ARBA" id="ARBA00023125"/>
    </source>
</evidence>
<dbReference type="InterPro" id="IPR014017">
    <property type="entry name" value="DNA_helicase_UvrD-like_C"/>
</dbReference>
<dbReference type="InterPro" id="IPR013986">
    <property type="entry name" value="DExx_box_DNA_helicase_dom_sf"/>
</dbReference>
<dbReference type="CDD" id="cd17932">
    <property type="entry name" value="DEXQc_UvrD"/>
    <property type="match status" value="1"/>
</dbReference>
<evidence type="ECO:0000256" key="3">
    <source>
        <dbReference type="ARBA" id="ARBA00022801"/>
    </source>
</evidence>
<comment type="catalytic activity">
    <reaction evidence="10">
        <text>ATP + H2O = ADP + phosphate + H(+)</text>
        <dbReference type="Rhea" id="RHEA:13065"/>
        <dbReference type="ChEBI" id="CHEBI:15377"/>
        <dbReference type="ChEBI" id="CHEBI:15378"/>
        <dbReference type="ChEBI" id="CHEBI:30616"/>
        <dbReference type="ChEBI" id="CHEBI:43474"/>
        <dbReference type="ChEBI" id="CHEBI:456216"/>
        <dbReference type="EC" id="5.6.2.4"/>
    </reaction>
</comment>
<evidence type="ECO:0000256" key="8">
    <source>
        <dbReference type="ARBA" id="ARBA00034617"/>
    </source>
</evidence>
<name>A0A926IL56_9FIRM</name>
<dbReference type="PANTHER" id="PTHR11070">
    <property type="entry name" value="UVRD / RECB / PCRA DNA HELICASE FAMILY MEMBER"/>
    <property type="match status" value="1"/>
</dbReference>
<dbReference type="PROSITE" id="PS51217">
    <property type="entry name" value="UVRD_HELICASE_CTER"/>
    <property type="match status" value="1"/>
</dbReference>
<gene>
    <name evidence="14" type="ORF">H8707_13425</name>
</gene>
<dbReference type="Proteomes" id="UP000601171">
    <property type="component" value="Unassembled WGS sequence"/>
</dbReference>
<dbReference type="PROSITE" id="PS51198">
    <property type="entry name" value="UVRD_HELICASE_ATP_BIND"/>
    <property type="match status" value="1"/>
</dbReference>
<dbReference type="RefSeq" id="WP_262430680.1">
    <property type="nucleotide sequence ID" value="NZ_JACRTG010000031.1"/>
</dbReference>
<feature type="domain" description="UvrD-like helicase C-terminal" evidence="13">
    <location>
        <begin position="284"/>
        <end position="543"/>
    </location>
</feature>
<feature type="binding site" evidence="11">
    <location>
        <begin position="22"/>
        <end position="29"/>
    </location>
    <ligand>
        <name>ATP</name>
        <dbReference type="ChEBI" id="CHEBI:30616"/>
    </ligand>
</feature>
<evidence type="ECO:0000256" key="10">
    <source>
        <dbReference type="ARBA" id="ARBA00048988"/>
    </source>
</evidence>
<dbReference type="GO" id="GO:0043138">
    <property type="term" value="F:3'-5' DNA helicase activity"/>
    <property type="evidence" value="ECO:0007669"/>
    <property type="project" value="UniProtKB-EC"/>
</dbReference>
<dbReference type="Gene3D" id="1.10.486.10">
    <property type="entry name" value="PCRA, domain 4"/>
    <property type="match status" value="1"/>
</dbReference>
<evidence type="ECO:0000256" key="9">
    <source>
        <dbReference type="ARBA" id="ARBA00034808"/>
    </source>
</evidence>
<keyword evidence="5 11" id="KW-0067">ATP-binding</keyword>
<feature type="domain" description="UvrD-like helicase ATP-binding" evidence="12">
    <location>
        <begin position="1"/>
        <end position="283"/>
    </location>
</feature>
<dbReference type="GO" id="GO:0033202">
    <property type="term" value="C:DNA helicase complex"/>
    <property type="evidence" value="ECO:0007669"/>
    <property type="project" value="TreeGrafter"/>
</dbReference>
<dbReference type="GO" id="GO:0016787">
    <property type="term" value="F:hydrolase activity"/>
    <property type="evidence" value="ECO:0007669"/>
    <property type="project" value="UniProtKB-UniRule"/>
</dbReference>
<protein>
    <recommendedName>
        <fullName evidence="9">DNA 3'-5' helicase</fullName>
        <ecNumber evidence="9">5.6.2.4</ecNumber>
    </recommendedName>
</protein>
<keyword evidence="4 11" id="KW-0347">Helicase</keyword>
<evidence type="ECO:0000256" key="7">
    <source>
        <dbReference type="ARBA" id="ARBA00023235"/>
    </source>
</evidence>
<evidence type="ECO:0000313" key="15">
    <source>
        <dbReference type="Proteomes" id="UP000601171"/>
    </source>
</evidence>
<proteinExistence type="inferred from homology"/>
<comment type="caution">
    <text evidence="14">The sequence shown here is derived from an EMBL/GenBank/DDBJ whole genome shotgun (WGS) entry which is preliminary data.</text>
</comment>
<evidence type="ECO:0000313" key="14">
    <source>
        <dbReference type="EMBL" id="MBC8589216.1"/>
    </source>
</evidence>
<dbReference type="SUPFAM" id="SSF52540">
    <property type="entry name" value="P-loop containing nucleoside triphosphate hydrolases"/>
    <property type="match status" value="1"/>
</dbReference>
<comment type="catalytic activity">
    <reaction evidence="8">
        <text>Couples ATP hydrolysis with the unwinding of duplex DNA by translocating in the 3'-5' direction.</text>
        <dbReference type="EC" id="5.6.2.4"/>
    </reaction>
</comment>
<keyword evidence="3 11" id="KW-0378">Hydrolase</keyword>
<accession>A0A926IL56</accession>
<dbReference type="GO" id="GO:0005524">
    <property type="term" value="F:ATP binding"/>
    <property type="evidence" value="ECO:0007669"/>
    <property type="project" value="UniProtKB-UniRule"/>
</dbReference>
<dbReference type="PANTHER" id="PTHR11070:SF2">
    <property type="entry name" value="ATP-DEPENDENT DNA HELICASE SRS2"/>
    <property type="match status" value="1"/>
</dbReference>
<dbReference type="GO" id="GO:0003677">
    <property type="term" value="F:DNA binding"/>
    <property type="evidence" value="ECO:0007669"/>
    <property type="project" value="UniProtKB-KW"/>
</dbReference>
<dbReference type="Gene3D" id="1.10.10.160">
    <property type="match status" value="1"/>
</dbReference>
<keyword evidence="6" id="KW-0238">DNA-binding</keyword>
<keyword evidence="15" id="KW-1185">Reference proteome</keyword>
<evidence type="ECO:0000256" key="5">
    <source>
        <dbReference type="ARBA" id="ARBA00022840"/>
    </source>
</evidence>
<sequence>MELSLNQEKAINHVNGPALVLAVPGAGKTTVIIHRTINLISNHRVNPDKILSITFSKSSAMDMKNRFEKMYPGFNRTGIKFSTIHSFCYGLIREYAYIKKTDYKLIEEEKNAFNKYNLLKKIYLEINNEYITEEKLEILISAISYIKNMMINPNDFINANKIEIDNFLRIYTVYENYKKRHNLLDFDDMLTISLEILNSNKYLLAKYRDKYNYIQLDEGQDTSKIQMEIIRLLASPKDNLFIVADDDQSIYGFRGAYPQGLFDFKKDYPKGKFFYMENNFRSTKNIVSLSNKFIKKNKTRYNKNITTENSYLEPINIIKVNNIDEQYKYILKGLEENGPNSTAVLFRNNLSAVGLIEILEKNKLPFKTRDTKLKFFNHWLVNEILNLMKFAEDTSRMEIFENLYYKIKGYISKKQINYAKTLDSNACVFDRIMEYPGISEFYKKNLRELKLDFKRITKLKPYDAIKYIESILEYGEYLKENSKKYGMTYDTLKMYIFYLELIAKSTNSLSEFIGRLNHLQYLCSNSNTNSDSITLSTVHSAKGLEFDRVYMVDLIEGEFPNFNQDSSEDLESLEEERRLFYVGMTRAKKYLTLITYKNLEEKQLEQSRFLDELQELD</sequence>
<evidence type="ECO:0000256" key="2">
    <source>
        <dbReference type="ARBA" id="ARBA00022741"/>
    </source>
</evidence>
<comment type="similarity">
    <text evidence="1">Belongs to the helicase family. UvrD subfamily.</text>
</comment>
<organism evidence="14 15">
    <name type="scientific">Paratissierella segnis</name>
    <dbReference type="NCBI Taxonomy" id="2763679"/>
    <lineage>
        <taxon>Bacteria</taxon>
        <taxon>Bacillati</taxon>
        <taxon>Bacillota</taxon>
        <taxon>Tissierellia</taxon>
        <taxon>Tissierellales</taxon>
        <taxon>Tissierellaceae</taxon>
        <taxon>Paratissierella</taxon>
    </lineage>
</organism>
<keyword evidence="2 11" id="KW-0547">Nucleotide-binding</keyword>
<evidence type="ECO:0000256" key="11">
    <source>
        <dbReference type="PROSITE-ProRule" id="PRU00560"/>
    </source>
</evidence>
<dbReference type="Pfam" id="PF00580">
    <property type="entry name" value="UvrD-helicase"/>
    <property type="match status" value="1"/>
</dbReference>